<keyword evidence="14" id="KW-0175">Coiled coil</keyword>
<feature type="domain" description="Polysaccharide chain length determinant N-terminal" evidence="16">
    <location>
        <begin position="18"/>
        <end position="104"/>
    </location>
</feature>
<dbReference type="FunFam" id="3.40.50.300:FF:000527">
    <property type="entry name" value="Tyrosine-protein kinase etk"/>
    <property type="match status" value="1"/>
</dbReference>
<evidence type="ECO:0000256" key="15">
    <source>
        <dbReference type="SAM" id="Phobius"/>
    </source>
</evidence>
<keyword evidence="9" id="KW-0067">ATP-binding</keyword>
<feature type="coiled-coil region" evidence="14">
    <location>
        <begin position="267"/>
        <end position="301"/>
    </location>
</feature>
<feature type="domain" description="AAA" evidence="17">
    <location>
        <begin position="529"/>
        <end position="645"/>
    </location>
</feature>
<dbReference type="GO" id="GO:0005886">
    <property type="term" value="C:plasma membrane"/>
    <property type="evidence" value="ECO:0007669"/>
    <property type="project" value="UniProtKB-SubCell"/>
</dbReference>
<dbReference type="PANTHER" id="PTHR32309">
    <property type="entry name" value="TYROSINE-PROTEIN KINASE"/>
    <property type="match status" value="1"/>
</dbReference>
<keyword evidence="5 19" id="KW-0808">Transferase</keyword>
<evidence type="ECO:0000256" key="9">
    <source>
        <dbReference type="ARBA" id="ARBA00022840"/>
    </source>
</evidence>
<dbReference type="PANTHER" id="PTHR32309:SF32">
    <property type="entry name" value="TYROSINE-PROTEIN KINASE ETK-RELATED"/>
    <property type="match status" value="1"/>
</dbReference>
<evidence type="ECO:0000256" key="10">
    <source>
        <dbReference type="ARBA" id="ARBA00022989"/>
    </source>
</evidence>
<dbReference type="GO" id="GO:0042802">
    <property type="term" value="F:identical protein binding"/>
    <property type="evidence" value="ECO:0007669"/>
    <property type="project" value="UniProtKB-ARBA"/>
</dbReference>
<evidence type="ECO:0000259" key="16">
    <source>
        <dbReference type="Pfam" id="PF02706"/>
    </source>
</evidence>
<name>A0A518XHS9_9GAMM</name>
<feature type="domain" description="Tyrosine-protein kinase G-rich" evidence="18">
    <location>
        <begin position="366"/>
        <end position="444"/>
    </location>
</feature>
<evidence type="ECO:0000313" key="19">
    <source>
        <dbReference type="EMBL" id="QDY43757.1"/>
    </source>
</evidence>
<dbReference type="CDD" id="cd05387">
    <property type="entry name" value="BY-kinase"/>
    <property type="match status" value="1"/>
</dbReference>
<evidence type="ECO:0000313" key="20">
    <source>
        <dbReference type="Proteomes" id="UP000319411"/>
    </source>
</evidence>
<reference evidence="19 20" key="1">
    <citation type="submission" date="2018-10" db="EMBL/GenBank/DDBJ databases">
        <title>Genome Sequencing of Pantoea dispersa DSM 32899.</title>
        <authorList>
            <person name="Nawrath M."/>
            <person name="Ottenheim C."/>
            <person name="Wilm A."/>
            <person name="Zimmermann W."/>
            <person name="Wu J.C."/>
        </authorList>
    </citation>
    <scope>NUCLEOTIDE SEQUENCE [LARGE SCALE GENOMIC DNA]</scope>
    <source>
        <strain evidence="19 20">DSM 32899</strain>
        <plasmid evidence="19 20">unnamed1</plasmid>
    </source>
</reference>
<evidence type="ECO:0000259" key="18">
    <source>
        <dbReference type="Pfam" id="PF13807"/>
    </source>
</evidence>
<dbReference type="GO" id="GO:0004715">
    <property type="term" value="F:non-membrane spanning protein tyrosine kinase activity"/>
    <property type="evidence" value="ECO:0007669"/>
    <property type="project" value="UniProtKB-EC"/>
</dbReference>
<evidence type="ECO:0000256" key="11">
    <source>
        <dbReference type="ARBA" id="ARBA00023136"/>
    </source>
</evidence>
<geneLocation type="plasmid" evidence="19 20">
    <name>unnamed1</name>
</geneLocation>
<keyword evidence="12" id="KW-0829">Tyrosine-protein kinase</keyword>
<dbReference type="Proteomes" id="UP000319411">
    <property type="component" value="Plasmid unnamed1"/>
</dbReference>
<evidence type="ECO:0000256" key="8">
    <source>
        <dbReference type="ARBA" id="ARBA00022777"/>
    </source>
</evidence>
<dbReference type="OrthoDB" id="9775724at2"/>
<evidence type="ECO:0000256" key="3">
    <source>
        <dbReference type="ARBA" id="ARBA00022475"/>
    </source>
</evidence>
<evidence type="ECO:0000256" key="12">
    <source>
        <dbReference type="ARBA" id="ARBA00023137"/>
    </source>
</evidence>
<dbReference type="InterPro" id="IPR005702">
    <property type="entry name" value="Wzc-like_C"/>
</dbReference>
<evidence type="ECO:0000256" key="13">
    <source>
        <dbReference type="ARBA" id="ARBA00053015"/>
    </source>
</evidence>
<dbReference type="Pfam" id="PF13807">
    <property type="entry name" value="GNVR"/>
    <property type="match status" value="1"/>
</dbReference>
<feature type="transmembrane region" description="Helical" evidence="15">
    <location>
        <begin position="29"/>
        <end position="48"/>
    </location>
</feature>
<keyword evidence="10 15" id="KW-1133">Transmembrane helix</keyword>
<proteinExistence type="inferred from homology"/>
<comment type="similarity">
    <text evidence="2">Belongs to the etk/wzc family.</text>
</comment>
<dbReference type="GO" id="GO:0005524">
    <property type="term" value="F:ATP binding"/>
    <property type="evidence" value="ECO:0007669"/>
    <property type="project" value="UniProtKB-KW"/>
</dbReference>
<dbReference type="AlphaFoldDB" id="A0A518XHS9"/>
<dbReference type="EC" id="2.7.10.2" evidence="19"/>
<evidence type="ECO:0000259" key="17">
    <source>
        <dbReference type="Pfam" id="PF13614"/>
    </source>
</evidence>
<dbReference type="EMBL" id="CP032703">
    <property type="protein sequence ID" value="QDY43757.1"/>
    <property type="molecule type" value="Genomic_DNA"/>
</dbReference>
<dbReference type="Pfam" id="PF13614">
    <property type="entry name" value="AAA_31"/>
    <property type="match status" value="1"/>
</dbReference>
<evidence type="ECO:0000256" key="5">
    <source>
        <dbReference type="ARBA" id="ARBA00022679"/>
    </source>
</evidence>
<evidence type="ECO:0000256" key="4">
    <source>
        <dbReference type="ARBA" id="ARBA00022519"/>
    </source>
</evidence>
<gene>
    <name evidence="19" type="ORF">D8B20_17625</name>
</gene>
<dbReference type="InterPro" id="IPR025669">
    <property type="entry name" value="AAA_dom"/>
</dbReference>
<dbReference type="InterPro" id="IPR050445">
    <property type="entry name" value="Bact_polysacc_biosynth/exp"/>
</dbReference>
<keyword evidence="6 15" id="KW-0812">Transmembrane</keyword>
<dbReference type="Gene3D" id="3.40.50.300">
    <property type="entry name" value="P-loop containing nucleotide triphosphate hydrolases"/>
    <property type="match status" value="1"/>
</dbReference>
<protein>
    <submittedName>
        <fullName evidence="19">Polysaccharide biosynthesis tyrosine autokinase</fullName>
        <ecNumber evidence="19">2.7.10.2</ecNumber>
    </submittedName>
</protein>
<keyword evidence="8" id="KW-0418">Kinase</keyword>
<comment type="subcellular location">
    <subcellularLocation>
        <location evidence="1">Cell inner membrane</location>
        <topology evidence="1">Multi-pass membrane protein</topology>
    </subcellularLocation>
</comment>
<evidence type="ECO:0000256" key="6">
    <source>
        <dbReference type="ARBA" id="ARBA00022692"/>
    </source>
</evidence>
<comment type="catalytic activity">
    <reaction evidence="13">
        <text>L-tyrosyl-[protein] + ATP = O-phospho-L-tyrosyl-[protein] + ADP + H(+)</text>
        <dbReference type="Rhea" id="RHEA:10596"/>
        <dbReference type="Rhea" id="RHEA-COMP:10136"/>
        <dbReference type="Rhea" id="RHEA-COMP:20101"/>
        <dbReference type="ChEBI" id="CHEBI:15378"/>
        <dbReference type="ChEBI" id="CHEBI:30616"/>
        <dbReference type="ChEBI" id="CHEBI:46858"/>
        <dbReference type="ChEBI" id="CHEBI:61978"/>
        <dbReference type="ChEBI" id="CHEBI:456216"/>
    </reaction>
</comment>
<evidence type="ECO:0000256" key="14">
    <source>
        <dbReference type="SAM" id="Coils"/>
    </source>
</evidence>
<sequence>MSAKVIHQPVTQEEGELTRYLIEMLDQRNCVIIIITLCTLLATCYAFLATPVYQADVLIQLEEKKGNAILDSLNQVLPDSQPSSAPEISLIKSRMVLGKTVDDLHLQINVEKRYFPVIGKGLARLLGTPAGSVTVSRLSIPTTTETEPGQLTLTVLDDERYQIEYDGRKDTGRTGEMYSKERLLLFVDRMNAQPGEKFLVEHYDRLQAITRLQENLSVTDQGKDSGILELKLTGENKTRITQILDNISYHYLTQNIERQAAQDDKSLQFLKQELPHVRKQLDSAENTLNAYRQQKDSVDLSLEAKAVLDQVVNIDNQLNEITFREAEISKLYTREHPNYKALLEKKTTLQREKSRLNKQVSAMPATQQEVLRLSRDVESGRAVYMQLLNRQQELSIAKSSAIGNVRIIDSAVTAAKPVRPQKIILILAGMAAGLLVSICVVMMRLFLHRGIESAAQLEQLGVEVYASIPKAERADPAGGSASASNALLASRCPGDIAVEAIRSLRTRLHFQMLAARNNILLISGATPEAGKTFVAANLAAVMAENGKKVLLIDADMRRGEGHKLLNVSAAPGLTEVLAAETPPAAARVTIQNEESQFDFIPRGAIPANPVKSLLSDTLPALLLWAEKEYDLVIIDTPPVLAVTDAVVIGQHAGSILLVAHYYRNSTSEIEASLQRLTPGSDAIIGCVLNRVSNNFRSYYASGYKHHTYAYTSNS</sequence>
<dbReference type="InterPro" id="IPR032807">
    <property type="entry name" value="GNVR"/>
</dbReference>
<feature type="transmembrane region" description="Helical" evidence="15">
    <location>
        <begin position="423"/>
        <end position="447"/>
    </location>
</feature>
<dbReference type="SUPFAM" id="SSF52540">
    <property type="entry name" value="P-loop containing nucleoside triphosphate hydrolases"/>
    <property type="match status" value="1"/>
</dbReference>
<keyword evidence="7" id="KW-0547">Nucleotide-binding</keyword>
<dbReference type="RefSeq" id="WP_145890707.1">
    <property type="nucleotide sequence ID" value="NZ_CP032703.1"/>
</dbReference>
<evidence type="ECO:0000256" key="1">
    <source>
        <dbReference type="ARBA" id="ARBA00004429"/>
    </source>
</evidence>
<evidence type="ECO:0000256" key="2">
    <source>
        <dbReference type="ARBA" id="ARBA00008883"/>
    </source>
</evidence>
<dbReference type="NCBIfam" id="TIGR01007">
    <property type="entry name" value="eps_fam"/>
    <property type="match status" value="1"/>
</dbReference>
<keyword evidence="20" id="KW-1185">Reference proteome</keyword>
<keyword evidence="19" id="KW-0614">Plasmid</keyword>
<accession>A0A518XHS9</accession>
<keyword evidence="4" id="KW-0997">Cell inner membrane</keyword>
<evidence type="ECO:0000256" key="7">
    <source>
        <dbReference type="ARBA" id="ARBA00022741"/>
    </source>
</evidence>
<dbReference type="Pfam" id="PF23607">
    <property type="entry name" value="WZC_N"/>
    <property type="match status" value="1"/>
</dbReference>
<keyword evidence="11 15" id="KW-0472">Membrane</keyword>
<dbReference type="InterPro" id="IPR003856">
    <property type="entry name" value="LPS_length_determ_N"/>
</dbReference>
<dbReference type="Pfam" id="PF02706">
    <property type="entry name" value="Wzz"/>
    <property type="match status" value="1"/>
</dbReference>
<dbReference type="InterPro" id="IPR027417">
    <property type="entry name" value="P-loop_NTPase"/>
</dbReference>
<organism evidence="19 20">
    <name type="scientific">Candidatus Pantoea soli</name>
    <dbReference type="NCBI Taxonomy" id="3098669"/>
    <lineage>
        <taxon>Bacteria</taxon>
        <taxon>Pseudomonadati</taxon>
        <taxon>Pseudomonadota</taxon>
        <taxon>Gammaproteobacteria</taxon>
        <taxon>Enterobacterales</taxon>
        <taxon>Erwiniaceae</taxon>
        <taxon>Pantoea</taxon>
    </lineage>
</organism>
<dbReference type="KEGG" id="pdis:D8B20_17625"/>
<keyword evidence="3" id="KW-1003">Cell membrane</keyword>